<keyword evidence="10" id="KW-0393">Immunoglobulin domain</keyword>
<dbReference type="OrthoDB" id="8902601at2759"/>
<evidence type="ECO:0000256" key="5">
    <source>
        <dbReference type="ARBA" id="ARBA00022989"/>
    </source>
</evidence>
<dbReference type="PANTHER" id="PTHR25466:SF14">
    <property type="entry name" value="BUTYROPHILIN SUBFAMILY 2 MEMBER A2-LIKE-RELATED"/>
    <property type="match status" value="1"/>
</dbReference>
<dbReference type="GO" id="GO:0031295">
    <property type="term" value="P:T cell costimulation"/>
    <property type="evidence" value="ECO:0007669"/>
    <property type="project" value="TreeGrafter"/>
</dbReference>
<evidence type="ECO:0000256" key="11">
    <source>
        <dbReference type="SAM" id="Phobius"/>
    </source>
</evidence>
<reference evidence="14 15" key="1">
    <citation type="submission" date="2018-10" db="EMBL/GenBank/DDBJ databases">
        <title>Genome assembly for a Yunnan-Guizhou Plateau 3E fish, Anabarilius grahami (Regan), and its evolutionary and genetic applications.</title>
        <authorList>
            <person name="Jiang W."/>
        </authorList>
    </citation>
    <scope>NUCLEOTIDE SEQUENCE [LARGE SCALE GENOMIC DNA]</scope>
    <source>
        <strain evidence="14">AG-KIZ</strain>
        <tissue evidence="14">Muscle</tissue>
    </source>
</reference>
<dbReference type="SUPFAM" id="SSF48726">
    <property type="entry name" value="Immunoglobulin"/>
    <property type="match status" value="1"/>
</dbReference>
<dbReference type="InterPro" id="IPR007110">
    <property type="entry name" value="Ig-like_dom"/>
</dbReference>
<keyword evidence="7" id="KW-1015">Disulfide bond</keyword>
<keyword evidence="2" id="KW-1003">Cell membrane</keyword>
<dbReference type="InterPro" id="IPR036179">
    <property type="entry name" value="Ig-like_dom_sf"/>
</dbReference>
<dbReference type="InterPro" id="IPR003599">
    <property type="entry name" value="Ig_sub"/>
</dbReference>
<keyword evidence="3 11" id="KW-0812">Transmembrane</keyword>
<evidence type="ECO:0000256" key="10">
    <source>
        <dbReference type="ARBA" id="ARBA00023319"/>
    </source>
</evidence>
<evidence type="ECO:0000256" key="12">
    <source>
        <dbReference type="SAM" id="SignalP"/>
    </source>
</evidence>
<evidence type="ECO:0000256" key="3">
    <source>
        <dbReference type="ARBA" id="ARBA00022692"/>
    </source>
</evidence>
<feature type="signal peptide" evidence="12">
    <location>
        <begin position="1"/>
        <end position="30"/>
    </location>
</feature>
<evidence type="ECO:0000313" key="14">
    <source>
        <dbReference type="EMBL" id="ROL45370.1"/>
    </source>
</evidence>
<evidence type="ECO:0000256" key="8">
    <source>
        <dbReference type="ARBA" id="ARBA00023170"/>
    </source>
</evidence>
<dbReference type="AlphaFoldDB" id="A0A3N0YHN1"/>
<dbReference type="SMART" id="SM00408">
    <property type="entry name" value="IGc2"/>
    <property type="match status" value="1"/>
</dbReference>
<evidence type="ECO:0000256" key="7">
    <source>
        <dbReference type="ARBA" id="ARBA00023157"/>
    </source>
</evidence>
<sequence>MNFTSGKRSVRFRGFSAAFMLLSICARGDGADRNVTAVAGKEATLPCECPPDDPPYVVWQKDTGEEPLVVNSLKEDDKTAPEYHDRTELKLETGNCSLVFYRVLPSDQGLYECYYKTKPLKHDKIYLDVTDNPQRVSDLSIRKTVVSSSVCGILVIVIAAAAVFVGITRRNRHQTNGFPQSLTHPRPRRAGSFSWFLSVGRQVNRVDPHQVLRVKVMTPVWLSM</sequence>
<dbReference type="Proteomes" id="UP000281406">
    <property type="component" value="Unassembled WGS sequence"/>
</dbReference>
<dbReference type="GO" id="GO:0006955">
    <property type="term" value="P:immune response"/>
    <property type="evidence" value="ECO:0007669"/>
    <property type="project" value="TreeGrafter"/>
</dbReference>
<keyword evidence="4 12" id="KW-0732">Signal</keyword>
<comment type="caution">
    <text evidence="14">The sequence shown here is derived from an EMBL/GenBank/DDBJ whole genome shotgun (WGS) entry which is preliminary data.</text>
</comment>
<feature type="transmembrane region" description="Helical" evidence="11">
    <location>
        <begin position="145"/>
        <end position="167"/>
    </location>
</feature>
<dbReference type="GO" id="GO:0009897">
    <property type="term" value="C:external side of plasma membrane"/>
    <property type="evidence" value="ECO:0007669"/>
    <property type="project" value="TreeGrafter"/>
</dbReference>
<dbReference type="SMART" id="SM00409">
    <property type="entry name" value="IG"/>
    <property type="match status" value="1"/>
</dbReference>
<gene>
    <name evidence="14" type="ORF">DPX16_4711</name>
</gene>
<dbReference type="Gene3D" id="2.60.40.10">
    <property type="entry name" value="Immunoglobulins"/>
    <property type="match status" value="1"/>
</dbReference>
<dbReference type="GO" id="GO:0007166">
    <property type="term" value="P:cell surface receptor signaling pathway"/>
    <property type="evidence" value="ECO:0007669"/>
    <property type="project" value="TreeGrafter"/>
</dbReference>
<accession>A0A3N0YHN1</accession>
<evidence type="ECO:0000256" key="2">
    <source>
        <dbReference type="ARBA" id="ARBA00022475"/>
    </source>
</evidence>
<proteinExistence type="predicted"/>
<dbReference type="InterPro" id="IPR013783">
    <property type="entry name" value="Ig-like_fold"/>
</dbReference>
<keyword evidence="9" id="KW-0325">Glycoprotein</keyword>
<keyword evidence="5 11" id="KW-1133">Transmembrane helix</keyword>
<organism evidence="14 15">
    <name type="scientific">Anabarilius grahami</name>
    <name type="common">Kanglang fish</name>
    <name type="synonym">Barilius grahami</name>
    <dbReference type="NCBI Taxonomy" id="495550"/>
    <lineage>
        <taxon>Eukaryota</taxon>
        <taxon>Metazoa</taxon>
        <taxon>Chordata</taxon>
        <taxon>Craniata</taxon>
        <taxon>Vertebrata</taxon>
        <taxon>Euteleostomi</taxon>
        <taxon>Actinopterygii</taxon>
        <taxon>Neopterygii</taxon>
        <taxon>Teleostei</taxon>
        <taxon>Ostariophysi</taxon>
        <taxon>Cypriniformes</taxon>
        <taxon>Xenocyprididae</taxon>
        <taxon>Xenocypridinae</taxon>
        <taxon>Xenocypridinae incertae sedis</taxon>
        <taxon>Anabarilius</taxon>
    </lineage>
</organism>
<evidence type="ECO:0000256" key="4">
    <source>
        <dbReference type="ARBA" id="ARBA00022729"/>
    </source>
</evidence>
<keyword evidence="15" id="KW-1185">Reference proteome</keyword>
<evidence type="ECO:0000256" key="6">
    <source>
        <dbReference type="ARBA" id="ARBA00023136"/>
    </source>
</evidence>
<dbReference type="InterPro" id="IPR051713">
    <property type="entry name" value="T-cell_Activation_Regulation"/>
</dbReference>
<evidence type="ECO:0000313" key="15">
    <source>
        <dbReference type="Proteomes" id="UP000281406"/>
    </source>
</evidence>
<dbReference type="PROSITE" id="PS50835">
    <property type="entry name" value="IG_LIKE"/>
    <property type="match status" value="1"/>
</dbReference>
<name>A0A3N0YHN1_ANAGA</name>
<dbReference type="EMBL" id="RJVU01042594">
    <property type="protein sequence ID" value="ROL45370.1"/>
    <property type="molecule type" value="Genomic_DNA"/>
</dbReference>
<protein>
    <recommendedName>
        <fullName evidence="13">Ig-like domain-containing protein</fullName>
    </recommendedName>
</protein>
<evidence type="ECO:0000256" key="9">
    <source>
        <dbReference type="ARBA" id="ARBA00023180"/>
    </source>
</evidence>
<dbReference type="Pfam" id="PF07686">
    <property type="entry name" value="V-set"/>
    <property type="match status" value="1"/>
</dbReference>
<dbReference type="GO" id="GO:0042130">
    <property type="term" value="P:negative regulation of T cell proliferation"/>
    <property type="evidence" value="ECO:0007669"/>
    <property type="project" value="TreeGrafter"/>
</dbReference>
<dbReference type="GO" id="GO:0042102">
    <property type="term" value="P:positive regulation of T cell proliferation"/>
    <property type="evidence" value="ECO:0007669"/>
    <property type="project" value="TreeGrafter"/>
</dbReference>
<dbReference type="GO" id="GO:0071222">
    <property type="term" value="P:cellular response to lipopolysaccharide"/>
    <property type="evidence" value="ECO:0007669"/>
    <property type="project" value="TreeGrafter"/>
</dbReference>
<feature type="chain" id="PRO_5018168312" description="Ig-like domain-containing protein" evidence="12">
    <location>
        <begin position="31"/>
        <end position="224"/>
    </location>
</feature>
<dbReference type="InterPro" id="IPR003598">
    <property type="entry name" value="Ig_sub2"/>
</dbReference>
<evidence type="ECO:0000256" key="1">
    <source>
        <dbReference type="ARBA" id="ARBA00004251"/>
    </source>
</evidence>
<dbReference type="PANTHER" id="PTHR25466">
    <property type="entry name" value="T-LYMPHOCYTE ACTIVATION ANTIGEN"/>
    <property type="match status" value="1"/>
</dbReference>
<feature type="domain" description="Ig-like" evidence="13">
    <location>
        <begin position="40"/>
        <end position="113"/>
    </location>
</feature>
<keyword evidence="8" id="KW-0675">Receptor</keyword>
<evidence type="ECO:0000259" key="13">
    <source>
        <dbReference type="PROSITE" id="PS50835"/>
    </source>
</evidence>
<dbReference type="InterPro" id="IPR013106">
    <property type="entry name" value="Ig_V-set"/>
</dbReference>
<keyword evidence="6 11" id="KW-0472">Membrane</keyword>
<comment type="subcellular location">
    <subcellularLocation>
        <location evidence="1">Cell membrane</location>
        <topology evidence="1">Single-pass type I membrane protein</topology>
    </subcellularLocation>
</comment>